<name>A0A6A3G4F5_9STRA</name>
<feature type="non-terminal residue" evidence="2">
    <location>
        <position position="1"/>
    </location>
</feature>
<evidence type="ECO:0000313" key="2">
    <source>
        <dbReference type="EMBL" id="KAE8951601.1"/>
    </source>
</evidence>
<dbReference type="AlphaFoldDB" id="A0A6A3G4F5"/>
<proteinExistence type="predicted"/>
<accession>A0A6A3G4F5</accession>
<evidence type="ECO:0000256" key="1">
    <source>
        <dbReference type="SAM" id="MobiDB-lite"/>
    </source>
</evidence>
<sequence>ILVSGGGSLTGPSGSVDVSGGSSSSSGSGGAVLVSGGSSSSGVGGDVAVSSGASGSGASGSGVFVRSGSGGSLSLVQGDSSVVGSDVELRGGSVDSATAAQQWRRECVNERGVWWFEWRRRRAHQR</sequence>
<reference evidence="2 3" key="1">
    <citation type="submission" date="2018-09" db="EMBL/GenBank/DDBJ databases">
        <title>Genomic investigation of the strawberry pathogen Phytophthora fragariae indicates pathogenicity is determined by transcriptional variation in three key races.</title>
        <authorList>
            <person name="Adams T.M."/>
            <person name="Armitage A.D."/>
            <person name="Sobczyk M.K."/>
            <person name="Bates H.J."/>
            <person name="Dunwell J.M."/>
            <person name="Nellist C.F."/>
            <person name="Harrison R.J."/>
        </authorList>
    </citation>
    <scope>NUCLEOTIDE SEQUENCE [LARGE SCALE GENOMIC DNA]</scope>
    <source>
        <strain evidence="2 3">SCRP245</strain>
    </source>
</reference>
<comment type="caution">
    <text evidence="2">The sequence shown here is derived from an EMBL/GenBank/DDBJ whole genome shotgun (WGS) entry which is preliminary data.</text>
</comment>
<feature type="region of interest" description="Disordered" evidence="1">
    <location>
        <begin position="1"/>
        <end position="61"/>
    </location>
</feature>
<organism evidence="2 3">
    <name type="scientific">Phytophthora fragariae</name>
    <dbReference type="NCBI Taxonomy" id="53985"/>
    <lineage>
        <taxon>Eukaryota</taxon>
        <taxon>Sar</taxon>
        <taxon>Stramenopiles</taxon>
        <taxon>Oomycota</taxon>
        <taxon>Peronosporomycetes</taxon>
        <taxon>Peronosporales</taxon>
        <taxon>Peronosporaceae</taxon>
        <taxon>Phytophthora</taxon>
    </lineage>
</organism>
<evidence type="ECO:0000313" key="3">
    <source>
        <dbReference type="Proteomes" id="UP000460718"/>
    </source>
</evidence>
<feature type="compositionally biased region" description="Low complexity" evidence="1">
    <location>
        <begin position="10"/>
        <end position="53"/>
    </location>
</feature>
<protein>
    <submittedName>
        <fullName evidence="2">Uncharacterized protein</fullName>
    </submittedName>
</protein>
<dbReference type="Proteomes" id="UP000460718">
    <property type="component" value="Unassembled WGS sequence"/>
</dbReference>
<dbReference type="EMBL" id="QXFW01011748">
    <property type="protein sequence ID" value="KAE8951601.1"/>
    <property type="molecule type" value="Genomic_DNA"/>
</dbReference>
<gene>
    <name evidence="2" type="ORF">PF011_g32920</name>
</gene>